<dbReference type="RefSeq" id="WP_195875354.1">
    <property type="nucleotide sequence ID" value="NZ_JADOEL010000005.1"/>
</dbReference>
<dbReference type="InterPro" id="IPR049522">
    <property type="entry name" value="ART-PolyVal_dom"/>
</dbReference>
<evidence type="ECO:0000313" key="4">
    <source>
        <dbReference type="EMBL" id="MBF8177803.1"/>
    </source>
</evidence>
<feature type="domain" description="ART-PolyVal-like" evidence="2">
    <location>
        <begin position="738"/>
        <end position="901"/>
    </location>
</feature>
<evidence type="ECO:0000256" key="1">
    <source>
        <dbReference type="SAM" id="Coils"/>
    </source>
</evidence>
<feature type="domain" description="Large polyvalent protein associated" evidence="3">
    <location>
        <begin position="22"/>
        <end position="108"/>
    </location>
</feature>
<dbReference type="Pfam" id="PF18760">
    <property type="entry name" value="ART-PolyVal"/>
    <property type="match status" value="1"/>
</dbReference>
<organism evidence="4 5">
    <name type="scientific">Herminiimonas contaminans</name>
    <dbReference type="NCBI Taxonomy" id="1111140"/>
    <lineage>
        <taxon>Bacteria</taxon>
        <taxon>Pseudomonadati</taxon>
        <taxon>Pseudomonadota</taxon>
        <taxon>Betaproteobacteria</taxon>
        <taxon>Burkholderiales</taxon>
        <taxon>Oxalobacteraceae</taxon>
        <taxon>Herminiimonas</taxon>
    </lineage>
</organism>
<dbReference type="Pfam" id="PF18834">
    <property type="entry name" value="LPD22"/>
    <property type="match status" value="1"/>
</dbReference>
<gene>
    <name evidence="4" type="ORF">IXC47_08935</name>
</gene>
<name>A0ABS0ESI6_9BURK</name>
<dbReference type="Proteomes" id="UP000657372">
    <property type="component" value="Unassembled WGS sequence"/>
</dbReference>
<reference evidence="4 5" key="1">
    <citation type="submission" date="2020-11" db="EMBL/GenBank/DDBJ databases">
        <title>WGS of Herminiimonas contaminans strain Marseille-Q4544 isolated from planarians Schmidtea mediterranea.</title>
        <authorList>
            <person name="Kangale L."/>
        </authorList>
    </citation>
    <scope>NUCLEOTIDE SEQUENCE [LARGE SCALE GENOMIC DNA]</scope>
    <source>
        <strain evidence="4 5">Marseille-Q4544</strain>
    </source>
</reference>
<evidence type="ECO:0000259" key="2">
    <source>
        <dbReference type="Pfam" id="PF18760"/>
    </source>
</evidence>
<proteinExistence type="predicted"/>
<feature type="coiled-coil region" evidence="1">
    <location>
        <begin position="1314"/>
        <end position="1348"/>
    </location>
</feature>
<evidence type="ECO:0008006" key="6">
    <source>
        <dbReference type="Google" id="ProtNLM"/>
    </source>
</evidence>
<sequence>MPNDNPYLPLVQADTQQTLQGAFQAAADKNPDVEAKLQRLAAKAGVPLEAARLDQSSLERQVALQDIDYKTLAEKYPSTSALLSDPNTAALAKDDVKTISALEDTMNFGANSLRSFASGLPTFNEGFYGVLQAGADITASAISPLVGESPDTNMFAYLSGLASGQRKVSKAVGDAWRGDQAGMGFIQKSALSGFQSLGTSLLTAPAAVLSGNPAPMLYAMAGQTGGQAYGEARDKGKSVGTSLNYGASQAAIEFATERLPAAFLLRDIGLKSSVFKTAINQVMTEVPGEQVATILQDLNEWAVLNPNKPFANYLQERPSAAAQTLIATLVASGGQAAIAKSADRLANGSREQRSVDILTALRDGVVESKTFERAPERVRDFIAKHTANGAMENIFIPAEQLNQYFQSVNIPPELAAAEMGAKNYAEALATGGDVVIPLADFITSAAKTPHFDGLMQDIRFNQGEMTAREADLYAKNQPEDMRDIIESLATPQTGSPAIATMQQDIVGQLIASGLERSTAETYANLYARTMGNLSERGGLDPLALHERYGLQVIRPMADILTRLGDSDIQIDPLLDRLRAGEVPTETDVNGQGLIDFLRSIGGINDAGGELRQMEVDTDKAPFMRNLAQITGRGVDEAAALAREAGYPVDDILDAIQQEIGGQPIYSSANANDDLQALRRDLNSLGEYLHSIGVDIHTATNTEIREAMVAAVGNVYDQGAIATETAPFKKWFGDSKVVDADGKPLIVYHGSPDARFVDEDGIFATMKDRMLKFGNTPESKRAAADERAFFFTSSKKVAETYADDSRAWDYQVAVPAVIPTYVSIKNPLEVDAAGKHWREAQVSINKNDFVKQAKADGYDGVIIRNVRDSYDSLTTGKDPESDVFVAFESNQIKSATSNNGDFDPANPSILRQGTDKNRGYIQFGKDRKFNIALLENSDLSTFLHETGHFWLEVMGDLATDPTASEQLKSDYAGILKFLDVESREQIGIEQHELFARANEAYLREGKAPSAELRAMFQRFKAWLTMIYRSLTDLNVSLSDEVRGVFDRIYASDAEIEAAKHDLDLSALFVTAQEAGMTNEEFDAYRGSIEAATARAKEDLQAKLMRQFAREKLAWWNAERDKVKVQINDELDALPEYKAFDALTKGELPDGTPFKLDKSILIEQFGRAYIKRLPRGYGEGRGAVFATTGEGMYPDAAAELVGFTSGAELVESLINMRPRKALVEAEADKRMVDKHGDMMIDGTLADEAIESLHNDEQANILRLELQALRKKQIEVEPFVKVERNKAKSNSDFEARERAYERRWMEAEKNLVVEMERGISNERISELKAEIKQIKDEAREAKRAARAATETPPVSAFRNAARGLIGQTAVRDINPHAYLLAERKAGKAAFKAMAAGDAMEAAIQKQRELLNHYLYREATAAREATDEIYSYARKFLKGKARTKFGKAGATYLEQIDDLLDQYEFADVSKTDIVRREKLLNFISEKLENGESVQIPDSVLLDAERRNYKTLAFDQLLAVRDAIANIEHLVNLKTKLLTDKAKRELADVVAEGVESIVDNAKGEKRAPIGTRTWLDSAREMRDGYFVAHRKLSSLFGEMDGFKTEGFMWRTFMAPINEAGNRKAVLTEEATQKLSALYDLLRKPGIGNKIKGLGLLSKDYYPSLGMSMSKSDILSLALNYGNDGNRQRIRDGYNWTDQQVLAALDKLQPHEWQFVEGMWKLIDSYWPEISAQDKRVNGVAPEKVQASGFVLPSGRRIEGGYYPIKYDERHSVRSYTDRAKEEADRIMRGAVARPGVDTGFTEGRAGKIINRKIKLDLGVGLQHIDTVLQTLTHREVLIDLNKILGSSKLNGAILDYYGIETYKAISDAIVDVAAGEVGARDSVERSMSWLRSGVTVAAMGWKVSTALMQPLGFTQSTVKIGAKWMGRGISRYIGDALHMENATKFVYERSDMMRLRTKTQNREIAEIRNQISAGGLKSDIESTYFYMIVKMQAVVDIPTWLGAYERYMSETNNDEPRAIALADQAVIDAQGGGQVKDLASVQRGGPLKKMWTTFYSYFSSTWNLTVESAKRTDFRKVDDVGRFAVDMMLLYTIPTVLSGALKEAMGKGDDDDDEWYAWLAKEQLSYMTGTLIGVRELSGAIQGMFGYSGPAGARFFAEASKLVKQVGQGEADAAFIKAANNTAGILFHYPAGMLQNLVDGFIAMKEGKTQNPAALAFGAPRE</sequence>
<dbReference type="InterPro" id="IPR040738">
    <property type="entry name" value="LPD22"/>
</dbReference>
<keyword evidence="1" id="KW-0175">Coiled coil</keyword>
<dbReference type="EMBL" id="JADOEL010000005">
    <property type="protein sequence ID" value="MBF8177803.1"/>
    <property type="molecule type" value="Genomic_DNA"/>
</dbReference>
<comment type="caution">
    <text evidence="4">The sequence shown here is derived from an EMBL/GenBank/DDBJ whole genome shotgun (WGS) entry which is preliminary data.</text>
</comment>
<keyword evidence="5" id="KW-1185">Reference proteome</keyword>
<accession>A0ABS0ESI6</accession>
<protein>
    <recommendedName>
        <fullName evidence="6">Large polyvalent protein associated domain-containing protein</fullName>
    </recommendedName>
</protein>
<evidence type="ECO:0000313" key="5">
    <source>
        <dbReference type="Proteomes" id="UP000657372"/>
    </source>
</evidence>
<evidence type="ECO:0000259" key="3">
    <source>
        <dbReference type="Pfam" id="PF18834"/>
    </source>
</evidence>